<keyword evidence="6 8" id="KW-1133">Transmembrane helix</keyword>
<accession>D6RLK9</accession>
<dbReference type="EMBL" id="AACS02000003">
    <property type="protein sequence ID" value="EFI28121.1"/>
    <property type="molecule type" value="Genomic_DNA"/>
</dbReference>
<dbReference type="GO" id="GO:0005886">
    <property type="term" value="C:plasma membrane"/>
    <property type="evidence" value="ECO:0007669"/>
    <property type="project" value="UniProtKB-SubCell"/>
</dbReference>
<keyword evidence="3" id="KW-0813">Transport</keyword>
<dbReference type="eggNOG" id="ENOG502QT02">
    <property type="taxonomic scope" value="Eukaryota"/>
</dbReference>
<evidence type="ECO:0000256" key="2">
    <source>
        <dbReference type="ARBA" id="ARBA00008566"/>
    </source>
</evidence>
<feature type="transmembrane region" description="Helical" evidence="8">
    <location>
        <begin position="125"/>
        <end position="156"/>
    </location>
</feature>
<organism evidence="9 10">
    <name type="scientific">Coprinopsis cinerea (strain Okayama-7 / 130 / ATCC MYA-4618 / FGSC 9003)</name>
    <name type="common">Inky cap fungus</name>
    <name type="synonym">Hormographiella aspergillata</name>
    <dbReference type="NCBI Taxonomy" id="240176"/>
    <lineage>
        <taxon>Eukaryota</taxon>
        <taxon>Fungi</taxon>
        <taxon>Dikarya</taxon>
        <taxon>Basidiomycota</taxon>
        <taxon>Agaricomycotina</taxon>
        <taxon>Agaricomycetes</taxon>
        <taxon>Agaricomycetidae</taxon>
        <taxon>Agaricales</taxon>
        <taxon>Agaricineae</taxon>
        <taxon>Psathyrellaceae</taxon>
        <taxon>Coprinopsis</taxon>
    </lineage>
</organism>
<feature type="transmembrane region" description="Helical" evidence="8">
    <location>
        <begin position="168"/>
        <end position="187"/>
    </location>
</feature>
<feature type="transmembrane region" description="Helical" evidence="8">
    <location>
        <begin position="45"/>
        <end position="66"/>
    </location>
</feature>
<dbReference type="GeneID" id="9379640"/>
<dbReference type="HOGENOM" id="CLU_030057_5_1_1"/>
<dbReference type="Gene3D" id="1.50.10.150">
    <property type="entry name" value="Voltage-dependent anion channel"/>
    <property type="match status" value="1"/>
</dbReference>
<dbReference type="VEuPathDB" id="FungiDB:CC1G_14148"/>
<comment type="similarity">
    <text evidence="2">Belongs to the tellurite-resistance/dicarboxylate transporter (TDT) family.</text>
</comment>
<name>D6RLK9_COPC7</name>
<protein>
    <submittedName>
        <fullName evidence="9">C4-dicarboxylate transporter/malic acid transporter</fullName>
    </submittedName>
</protein>
<evidence type="ECO:0000256" key="3">
    <source>
        <dbReference type="ARBA" id="ARBA00022448"/>
    </source>
</evidence>
<evidence type="ECO:0000256" key="7">
    <source>
        <dbReference type="ARBA" id="ARBA00023136"/>
    </source>
</evidence>
<dbReference type="InParanoid" id="D6RLK9"/>
<comment type="caution">
    <text evidence="9">The sequence shown here is derived from an EMBL/GenBank/DDBJ whole genome shotgun (WGS) entry which is preliminary data.</text>
</comment>
<evidence type="ECO:0000256" key="1">
    <source>
        <dbReference type="ARBA" id="ARBA00004651"/>
    </source>
</evidence>
<dbReference type="PANTHER" id="PTHR31686">
    <property type="match status" value="1"/>
</dbReference>
<keyword evidence="10" id="KW-1185">Reference proteome</keyword>
<gene>
    <name evidence="9" type="ORF">CC1G_14148</name>
</gene>
<dbReference type="PANTHER" id="PTHR31686:SF1">
    <property type="entry name" value="SULFITE EFFLUX PUMP SSU1"/>
    <property type="match status" value="1"/>
</dbReference>
<sequence>MIKETTSLWVLPIIPLIVASATGGNMSQALLDRSSLTLATITTGFSLVSFGIGMSLTLMIITLFLTRLILHGPPKPQIVISGFIITSPLGTGGYALLLNGRTLSAVFPGTYLNGMFPRIELAGQIVFAVCFCASFLLWSMGTCWILISIFTIIVVVRSDGEIPFTLTYWGSVFPNGVYALCTVQLGEVMGSPFFNYLGVIWSCIVLLLWVLSLAPTVIHTWDTSIFPESTPDQMNPFKWKDGRHRTNSHAVEGTV</sequence>
<feature type="transmembrane region" description="Helical" evidence="8">
    <location>
        <begin position="78"/>
        <end position="97"/>
    </location>
</feature>
<keyword evidence="4" id="KW-1003">Cell membrane</keyword>
<dbReference type="Proteomes" id="UP000001861">
    <property type="component" value="Unassembled WGS sequence"/>
</dbReference>
<evidence type="ECO:0000256" key="6">
    <source>
        <dbReference type="ARBA" id="ARBA00022989"/>
    </source>
</evidence>
<evidence type="ECO:0000313" key="10">
    <source>
        <dbReference type="Proteomes" id="UP000001861"/>
    </source>
</evidence>
<dbReference type="InterPro" id="IPR004695">
    <property type="entry name" value="SLAC1/Mae1/Ssu1/TehA"/>
</dbReference>
<feature type="transmembrane region" description="Helical" evidence="8">
    <location>
        <begin position="193"/>
        <end position="214"/>
    </location>
</feature>
<dbReference type="Pfam" id="PF03595">
    <property type="entry name" value="SLAC1"/>
    <property type="match status" value="1"/>
</dbReference>
<evidence type="ECO:0000256" key="5">
    <source>
        <dbReference type="ARBA" id="ARBA00022692"/>
    </source>
</evidence>
<evidence type="ECO:0000256" key="8">
    <source>
        <dbReference type="SAM" id="Phobius"/>
    </source>
</evidence>
<keyword evidence="7 8" id="KW-0472">Membrane</keyword>
<proteinExistence type="inferred from homology"/>
<dbReference type="OrthoDB" id="1099at2759"/>
<dbReference type="GO" id="GO:0000319">
    <property type="term" value="F:sulfite transmembrane transporter activity"/>
    <property type="evidence" value="ECO:0007669"/>
    <property type="project" value="TreeGrafter"/>
</dbReference>
<dbReference type="InterPro" id="IPR051629">
    <property type="entry name" value="Sulfite_efflux_TDT"/>
</dbReference>
<evidence type="ECO:0000256" key="4">
    <source>
        <dbReference type="ARBA" id="ARBA00022475"/>
    </source>
</evidence>
<evidence type="ECO:0000313" key="9">
    <source>
        <dbReference type="EMBL" id="EFI28121.1"/>
    </source>
</evidence>
<comment type="subcellular location">
    <subcellularLocation>
        <location evidence="1">Cell membrane</location>
        <topology evidence="1">Multi-pass membrane protein</topology>
    </subcellularLocation>
</comment>
<keyword evidence="5 8" id="KW-0812">Transmembrane</keyword>
<dbReference type="OMA" id="TICYILW"/>
<dbReference type="RefSeq" id="XP_002911615.1">
    <property type="nucleotide sequence ID" value="XM_002911569.1"/>
</dbReference>
<dbReference type="AlphaFoldDB" id="D6RLK9"/>
<dbReference type="InterPro" id="IPR038665">
    <property type="entry name" value="Voltage-dep_anion_channel_sf"/>
</dbReference>
<reference evidence="9 10" key="1">
    <citation type="journal article" date="2010" name="Proc. Natl. Acad. Sci. U.S.A.">
        <title>Insights into evolution of multicellular fungi from the assembled chromosomes of the mushroom Coprinopsis cinerea (Coprinus cinereus).</title>
        <authorList>
            <person name="Stajich J.E."/>
            <person name="Wilke S.K."/>
            <person name="Ahren D."/>
            <person name="Au C.H."/>
            <person name="Birren B.W."/>
            <person name="Borodovsky M."/>
            <person name="Burns C."/>
            <person name="Canback B."/>
            <person name="Casselton L.A."/>
            <person name="Cheng C.K."/>
            <person name="Deng J."/>
            <person name="Dietrich F.S."/>
            <person name="Fargo D.C."/>
            <person name="Farman M.L."/>
            <person name="Gathman A.C."/>
            <person name="Goldberg J."/>
            <person name="Guigo R."/>
            <person name="Hoegger P.J."/>
            <person name="Hooker J.B."/>
            <person name="Huggins A."/>
            <person name="James T.Y."/>
            <person name="Kamada T."/>
            <person name="Kilaru S."/>
            <person name="Kodira C."/>
            <person name="Kues U."/>
            <person name="Kupfer D."/>
            <person name="Kwan H.S."/>
            <person name="Lomsadze A."/>
            <person name="Li W."/>
            <person name="Lilly W.W."/>
            <person name="Ma L.J."/>
            <person name="Mackey A.J."/>
            <person name="Manning G."/>
            <person name="Martin F."/>
            <person name="Muraguchi H."/>
            <person name="Natvig D.O."/>
            <person name="Palmerini H."/>
            <person name="Ramesh M.A."/>
            <person name="Rehmeyer C.J."/>
            <person name="Roe B.A."/>
            <person name="Shenoy N."/>
            <person name="Stanke M."/>
            <person name="Ter-Hovhannisyan V."/>
            <person name="Tunlid A."/>
            <person name="Velagapudi R."/>
            <person name="Vision T.J."/>
            <person name="Zeng Q."/>
            <person name="Zolan M.E."/>
            <person name="Pukkila P.J."/>
        </authorList>
    </citation>
    <scope>NUCLEOTIDE SEQUENCE [LARGE SCALE GENOMIC DNA]</scope>
    <source>
        <strain evidence="10">Okayama-7 / 130 / ATCC MYA-4618 / FGSC 9003</strain>
    </source>
</reference>
<dbReference type="KEGG" id="cci:CC1G_14148"/>